<organism evidence="1 2">
    <name type="scientific">Lindgomyces ingoldianus</name>
    <dbReference type="NCBI Taxonomy" id="673940"/>
    <lineage>
        <taxon>Eukaryota</taxon>
        <taxon>Fungi</taxon>
        <taxon>Dikarya</taxon>
        <taxon>Ascomycota</taxon>
        <taxon>Pezizomycotina</taxon>
        <taxon>Dothideomycetes</taxon>
        <taxon>Pleosporomycetidae</taxon>
        <taxon>Pleosporales</taxon>
        <taxon>Lindgomycetaceae</taxon>
        <taxon>Lindgomyces</taxon>
    </lineage>
</organism>
<protein>
    <submittedName>
        <fullName evidence="1">Haloacetate dehalogenase</fullName>
    </submittedName>
</protein>
<keyword evidence="2" id="KW-1185">Reference proteome</keyword>
<accession>A0ACB6RG44</accession>
<evidence type="ECO:0000313" key="2">
    <source>
        <dbReference type="Proteomes" id="UP000799755"/>
    </source>
</evidence>
<name>A0ACB6RG44_9PLEO</name>
<comment type="caution">
    <text evidence="1">The sequence shown here is derived from an EMBL/GenBank/DDBJ whole genome shotgun (WGS) entry which is preliminary data.</text>
</comment>
<gene>
    <name evidence="1" type="ORF">BDR25DRAFT_299897</name>
</gene>
<dbReference type="Proteomes" id="UP000799755">
    <property type="component" value="Unassembled WGS sequence"/>
</dbReference>
<reference evidence="1" key="1">
    <citation type="journal article" date="2020" name="Stud. Mycol.">
        <title>101 Dothideomycetes genomes: a test case for predicting lifestyles and emergence of pathogens.</title>
        <authorList>
            <person name="Haridas S."/>
            <person name="Albert R."/>
            <person name="Binder M."/>
            <person name="Bloem J."/>
            <person name="Labutti K."/>
            <person name="Salamov A."/>
            <person name="Andreopoulos B."/>
            <person name="Baker S."/>
            <person name="Barry K."/>
            <person name="Bills G."/>
            <person name="Bluhm B."/>
            <person name="Cannon C."/>
            <person name="Castanera R."/>
            <person name="Culley D."/>
            <person name="Daum C."/>
            <person name="Ezra D."/>
            <person name="Gonzalez J."/>
            <person name="Henrissat B."/>
            <person name="Kuo A."/>
            <person name="Liang C."/>
            <person name="Lipzen A."/>
            <person name="Lutzoni F."/>
            <person name="Magnuson J."/>
            <person name="Mondo S."/>
            <person name="Nolan M."/>
            <person name="Ohm R."/>
            <person name="Pangilinan J."/>
            <person name="Park H.-J."/>
            <person name="Ramirez L."/>
            <person name="Alfaro M."/>
            <person name="Sun H."/>
            <person name="Tritt A."/>
            <person name="Yoshinaga Y."/>
            <person name="Zwiers L.-H."/>
            <person name="Turgeon B."/>
            <person name="Goodwin S."/>
            <person name="Spatafora J."/>
            <person name="Crous P."/>
            <person name="Grigoriev I."/>
        </authorList>
    </citation>
    <scope>NUCLEOTIDE SEQUENCE</scope>
    <source>
        <strain evidence="1">ATCC 200398</strain>
    </source>
</reference>
<sequence>MVGYFHWPFLANVSLAFDMITAYGGSRWCNDMILRWAGKNPVGLASLKSDNALEVYGEFFTNPETIRASNEDYRAGAFEDVDMQTEDQKAGRKIARNLGVLLVYSSDYIGRRHDVESEWRGWVEEGTHVKSSGLGNGIGHFLPEEAPQETAKVIREWLEELGVGV</sequence>
<evidence type="ECO:0000313" key="1">
    <source>
        <dbReference type="EMBL" id="KAF2478239.1"/>
    </source>
</evidence>
<proteinExistence type="predicted"/>
<dbReference type="EMBL" id="MU003492">
    <property type="protein sequence ID" value="KAF2478239.1"/>
    <property type="molecule type" value="Genomic_DNA"/>
</dbReference>